<protein>
    <submittedName>
        <fullName evidence="2">DUF4194 domain-containing protein</fullName>
    </submittedName>
</protein>
<dbReference type="AlphaFoldDB" id="A0A8J7SLS9"/>
<name>A0A8J7SLS9_9BACT</name>
<dbReference type="RefSeq" id="WP_200311575.1">
    <property type="nucleotide sequence ID" value="NZ_JAENIM010000039.1"/>
</dbReference>
<dbReference type="EMBL" id="JAENIM010000039">
    <property type="protein sequence ID" value="MBK1791575.1"/>
    <property type="molecule type" value="Genomic_DNA"/>
</dbReference>
<dbReference type="Pfam" id="PF13835">
    <property type="entry name" value="DUF4194"/>
    <property type="match status" value="1"/>
</dbReference>
<feature type="compositionally biased region" description="Acidic residues" evidence="1">
    <location>
        <begin position="274"/>
        <end position="311"/>
    </location>
</feature>
<reference evidence="2" key="1">
    <citation type="submission" date="2021-01" db="EMBL/GenBank/DDBJ databases">
        <title>Modified the classification status of verrucomicrobia.</title>
        <authorList>
            <person name="Feng X."/>
        </authorList>
    </citation>
    <scope>NUCLEOTIDE SEQUENCE</scope>
    <source>
        <strain evidence="2">_KCTC 22039</strain>
    </source>
</reference>
<feature type="compositionally biased region" description="Acidic residues" evidence="1">
    <location>
        <begin position="218"/>
        <end position="228"/>
    </location>
</feature>
<organism evidence="2 3">
    <name type="scientific">Persicirhabdus sediminis</name>
    <dbReference type="NCBI Taxonomy" id="454144"/>
    <lineage>
        <taxon>Bacteria</taxon>
        <taxon>Pseudomonadati</taxon>
        <taxon>Verrucomicrobiota</taxon>
        <taxon>Verrucomicrobiia</taxon>
        <taxon>Verrucomicrobiales</taxon>
        <taxon>Verrucomicrobiaceae</taxon>
        <taxon>Persicirhabdus</taxon>
    </lineage>
</organism>
<gene>
    <name evidence="2" type="ORF">JIN82_10470</name>
</gene>
<dbReference type="Proteomes" id="UP000624703">
    <property type="component" value="Unassembled WGS sequence"/>
</dbReference>
<keyword evidence="3" id="KW-1185">Reference proteome</keyword>
<proteinExistence type="predicted"/>
<evidence type="ECO:0000313" key="3">
    <source>
        <dbReference type="Proteomes" id="UP000624703"/>
    </source>
</evidence>
<dbReference type="InterPro" id="IPR025449">
    <property type="entry name" value="JetB"/>
</dbReference>
<feature type="region of interest" description="Disordered" evidence="1">
    <location>
        <begin position="218"/>
        <end position="319"/>
    </location>
</feature>
<sequence length="319" mass="35832">MDSTEHKDEPTQQGLLHPALQSRDKQILHEAAHRLLAHGSILRGRSAERVLYDWCIEHQEWLEEWGTLLGVKVVVQRNERLIMALPEVPSLTRKLRRDETLVALALWYDYDVEVRENGAHEVYLSVRDFNELFRSKFPAIQPLSASRLKEILRGFARLNLVEIEWTDAFADSVVQILPTLRLAIPFPDIAEWLKVKEKFDAEPDVDPAAQAAAEEVAEANEDIEDADDSGVVGLEEADDDDDYVKKPAVDEGDELSFDETITVTVDEKSAFDQPAEEAEQEEAEEGETAAELAEEEIPAGEVDSAGDEDEEASNKDQDA</sequence>
<evidence type="ECO:0000256" key="1">
    <source>
        <dbReference type="SAM" id="MobiDB-lite"/>
    </source>
</evidence>
<comment type="caution">
    <text evidence="2">The sequence shown here is derived from an EMBL/GenBank/DDBJ whole genome shotgun (WGS) entry which is preliminary data.</text>
</comment>
<accession>A0A8J7SLS9</accession>
<evidence type="ECO:0000313" key="2">
    <source>
        <dbReference type="EMBL" id="MBK1791575.1"/>
    </source>
</evidence>